<evidence type="ECO:0000313" key="1">
    <source>
        <dbReference type="EMBL" id="KAI9900405.1"/>
    </source>
</evidence>
<dbReference type="Proteomes" id="UP001163324">
    <property type="component" value="Chromosome 4"/>
</dbReference>
<comment type="caution">
    <text evidence="1">The sequence shown here is derived from an EMBL/GenBank/DDBJ whole genome shotgun (WGS) entry which is preliminary data.</text>
</comment>
<evidence type="ECO:0000313" key="2">
    <source>
        <dbReference type="Proteomes" id="UP001163324"/>
    </source>
</evidence>
<gene>
    <name evidence="1" type="ORF">N3K66_004667</name>
</gene>
<organism evidence="1 2">
    <name type="scientific">Trichothecium roseum</name>
    <dbReference type="NCBI Taxonomy" id="47278"/>
    <lineage>
        <taxon>Eukaryota</taxon>
        <taxon>Fungi</taxon>
        <taxon>Dikarya</taxon>
        <taxon>Ascomycota</taxon>
        <taxon>Pezizomycotina</taxon>
        <taxon>Sordariomycetes</taxon>
        <taxon>Hypocreomycetidae</taxon>
        <taxon>Hypocreales</taxon>
        <taxon>Hypocreales incertae sedis</taxon>
        <taxon>Trichothecium</taxon>
    </lineage>
</organism>
<proteinExistence type="predicted"/>
<keyword evidence="2" id="KW-1185">Reference proteome</keyword>
<reference evidence="1" key="1">
    <citation type="submission" date="2022-10" db="EMBL/GenBank/DDBJ databases">
        <title>Complete Genome of Trichothecium roseum strain YXFP-22015, a Plant Pathogen Isolated from Citrus.</title>
        <authorList>
            <person name="Wang Y."/>
            <person name="Zhu L."/>
        </authorList>
    </citation>
    <scope>NUCLEOTIDE SEQUENCE</scope>
    <source>
        <strain evidence="1">YXFP-22015</strain>
    </source>
</reference>
<dbReference type="EMBL" id="CM047943">
    <property type="protein sequence ID" value="KAI9900405.1"/>
    <property type="molecule type" value="Genomic_DNA"/>
</dbReference>
<accession>A0ACC0V1Y1</accession>
<name>A0ACC0V1Y1_9HYPO</name>
<protein>
    <submittedName>
        <fullName evidence="1">Uncharacterized protein</fullName>
    </submittedName>
</protein>
<sequence length="1346" mass="148432">MTNWLTDDEGLSGPAATSLPTPADTPFRTPSRPPKMTRRSVTPPPKGPTPPPGEAERQEKVAKRSSRDVNKDETISPLDPRRFTPTLHANLVSEILTLRRDQEDKTKIIESLEIALTSSREDQESLRENLSVTAKENRSTKRQLALLEGGTSSALGELARERDDAVEQASDVKKRLEAAQKKLRVQEDDSQRVHDLWAKEKDAWEDEKRKFERKIHIAETRLKAVLDEVAAFQAAQAGAQNGHESDPESMRDTDAGSVRSMSIANSARYSTNFTDNRANGNTLADELDFEGDDDYDTDLDGRESVLSRRTSLRHTRNFSRDSVINRFHRKNKSIDSISRRGSLRGRMLVNYSLTETLEPDEDAKTEIPSVEYEDRGVQYSPPSSPEPSIAVPSTPELAPSQIVPLDEETTPRKEGEYEANQRRKRVQVSPLVIEEAAKDIAEEAVQEPQIPSIPMVSIACQTVEEPVSPPKTPPPKITLPEMVTSCTQTDEPSSPVLPPLPLPIPSISIQPPTSRPTTPREPRLPPNSKHFGCQVNISWTASSSDASIQTEGIQVDKRIAQLPRHLQPSSVTSRPNSPIPPPSDNLDKDFNLPPAPELPSKSPRRFTQQSVNSYMPPSPVTARHPIDTEELHLHDAYPGNNDDGPLSSQKDAPIKRPQRFSSLFAGFDTASSDDGDDFGVEASDSEYQTPLSARPPFMSDQLRKRGSSSTGAMSPEPSEQVIRQGPARSLAKPLGSETYSSFSMVEEEPESPRTAETTSPKPHERASPSSSRKMGAIRKTALIQSGIASHNGRPRSPSVPEGRNPPFPIPTRASSRRPPASSSAPSEPPSPTRMDHWPSRGPRNAYRTNSIRKVRSAAALARKEHTRKQSRSPPPLSPSSGVPESPAYPPPLPRNELTTPRGRRSNPYKRNRRRPSTNTERTDAASANDQAHTAGVVDAIAQTMVGEWMFKYVRRRKSFTVNESNNKDDTGNERHKRWVWLAPYERAILWSSKQPNSGTALMGKAGRKLTIQSVLDVKDDNPTPRGATSVFDRSILILTPQRALKFTASTSERHYIWLTALSFLAHSQQTVPEILSPAAPPSKVQSPPDGEPIQKPRGRRPGIRDSIRLAKGRSPASSAKAGTPSVPSIPSAPASHAGEPANFLIPESIGAISSSHVRDESEDIAVPPMVPRFNERGDRNAVHGRKRSNTGGHVPPPLSFRGFSNPPSNHRATGSTADSSIMTAGSSDFYQYQGSAGPDWGTNSQWSASQPSHRPSEASSRPGNFFDAIGTVRMEAFISPLSDYPAEAREYGHVGRRRSKDARRRRSRSRQRDSYSYRSRASEDRYGGNRTAGEEDFFRDDPFRGF</sequence>